<dbReference type="Pfam" id="PF00126">
    <property type="entry name" value="HTH_1"/>
    <property type="match status" value="1"/>
</dbReference>
<dbReference type="GO" id="GO:0005829">
    <property type="term" value="C:cytosol"/>
    <property type="evidence" value="ECO:0007669"/>
    <property type="project" value="TreeGrafter"/>
</dbReference>
<reference evidence="6 7" key="1">
    <citation type="submission" date="2019-03" db="EMBL/GenBank/DDBJ databases">
        <title>Genomic Encyclopedia of Type Strains, Phase IV (KMG-IV): sequencing the most valuable type-strain genomes for metagenomic binning, comparative biology and taxonomic classification.</title>
        <authorList>
            <person name="Goeker M."/>
        </authorList>
    </citation>
    <scope>NUCLEOTIDE SEQUENCE [LARGE SCALE GENOMIC DNA]</scope>
    <source>
        <strain evidence="6 7">DSM 9035</strain>
    </source>
</reference>
<dbReference type="GO" id="GO:0003677">
    <property type="term" value="F:DNA binding"/>
    <property type="evidence" value="ECO:0007669"/>
    <property type="project" value="UniProtKB-KW"/>
</dbReference>
<dbReference type="Gene3D" id="1.10.10.10">
    <property type="entry name" value="Winged helix-like DNA-binding domain superfamily/Winged helix DNA-binding domain"/>
    <property type="match status" value="1"/>
</dbReference>
<dbReference type="GO" id="GO:0003700">
    <property type="term" value="F:DNA-binding transcription factor activity"/>
    <property type="evidence" value="ECO:0007669"/>
    <property type="project" value="InterPro"/>
</dbReference>
<gene>
    <name evidence="6" type="ORF">EDC64_10738</name>
</gene>
<dbReference type="Proteomes" id="UP000294664">
    <property type="component" value="Unassembled WGS sequence"/>
</dbReference>
<dbReference type="Gene3D" id="3.40.190.290">
    <property type="match status" value="1"/>
</dbReference>
<dbReference type="AlphaFoldDB" id="A0A4R3LUI7"/>
<accession>A0A4R3LUI7</accession>
<organism evidence="6 7">
    <name type="scientific">Aquabacter spiritensis</name>
    <dbReference type="NCBI Taxonomy" id="933073"/>
    <lineage>
        <taxon>Bacteria</taxon>
        <taxon>Pseudomonadati</taxon>
        <taxon>Pseudomonadota</taxon>
        <taxon>Alphaproteobacteria</taxon>
        <taxon>Hyphomicrobiales</taxon>
        <taxon>Xanthobacteraceae</taxon>
        <taxon>Aquabacter</taxon>
    </lineage>
</organism>
<dbReference type="InterPro" id="IPR005119">
    <property type="entry name" value="LysR_subst-bd"/>
</dbReference>
<dbReference type="InterPro" id="IPR050950">
    <property type="entry name" value="HTH-type_LysR_regulators"/>
</dbReference>
<keyword evidence="3" id="KW-0238">DNA-binding</keyword>
<dbReference type="Pfam" id="PF03466">
    <property type="entry name" value="LysR_substrate"/>
    <property type="match status" value="1"/>
</dbReference>
<protein>
    <submittedName>
        <fullName evidence="6">LysR family transcriptional regulator</fullName>
    </submittedName>
</protein>
<comment type="similarity">
    <text evidence="1">Belongs to the LysR transcriptional regulatory family.</text>
</comment>
<dbReference type="PANTHER" id="PTHR30419:SF8">
    <property type="entry name" value="NITROGEN ASSIMILATION TRANSCRIPTIONAL ACTIVATOR-RELATED"/>
    <property type="match status" value="1"/>
</dbReference>
<dbReference type="EMBL" id="SMAI01000007">
    <property type="protein sequence ID" value="TCT04222.1"/>
    <property type="molecule type" value="Genomic_DNA"/>
</dbReference>
<comment type="caution">
    <text evidence="6">The sequence shown here is derived from an EMBL/GenBank/DDBJ whole genome shotgun (WGS) entry which is preliminary data.</text>
</comment>
<name>A0A4R3LUI7_9HYPH</name>
<evidence type="ECO:0000259" key="5">
    <source>
        <dbReference type="PROSITE" id="PS50931"/>
    </source>
</evidence>
<evidence type="ECO:0000313" key="7">
    <source>
        <dbReference type="Proteomes" id="UP000294664"/>
    </source>
</evidence>
<dbReference type="InterPro" id="IPR000847">
    <property type="entry name" value="LysR_HTH_N"/>
</dbReference>
<keyword evidence="2" id="KW-0805">Transcription regulation</keyword>
<proteinExistence type="inferred from homology"/>
<feature type="domain" description="HTH lysR-type" evidence="5">
    <location>
        <begin position="12"/>
        <end position="69"/>
    </location>
</feature>
<dbReference type="InterPro" id="IPR036388">
    <property type="entry name" value="WH-like_DNA-bd_sf"/>
</dbReference>
<evidence type="ECO:0000256" key="2">
    <source>
        <dbReference type="ARBA" id="ARBA00023015"/>
    </source>
</evidence>
<dbReference type="PRINTS" id="PR00039">
    <property type="entry name" value="HTHLYSR"/>
</dbReference>
<evidence type="ECO:0000256" key="4">
    <source>
        <dbReference type="ARBA" id="ARBA00023163"/>
    </source>
</evidence>
<dbReference type="SUPFAM" id="SSF53850">
    <property type="entry name" value="Periplasmic binding protein-like II"/>
    <property type="match status" value="1"/>
</dbReference>
<dbReference type="InterPro" id="IPR036390">
    <property type="entry name" value="WH_DNA-bd_sf"/>
</dbReference>
<evidence type="ECO:0000313" key="6">
    <source>
        <dbReference type="EMBL" id="TCT04222.1"/>
    </source>
</evidence>
<dbReference type="OrthoDB" id="7492271at2"/>
<dbReference type="SUPFAM" id="SSF46785">
    <property type="entry name" value="Winged helix' DNA-binding domain"/>
    <property type="match status" value="1"/>
</dbReference>
<dbReference type="PANTHER" id="PTHR30419">
    <property type="entry name" value="HTH-TYPE TRANSCRIPTIONAL REGULATOR YBHD"/>
    <property type="match status" value="1"/>
</dbReference>
<sequence length="332" mass="36290">MLPSLSFIASRLRLKHIRLLVAIDDEGSILRAAKQVALSQPGATKALQEIEEALGETLFVRTNRGLNPNELGDCVIRYARLIYTDLAHLREEMAGIMEGYGGRVSIGMIMGAVPAASEMITKLMAKQPALSVQIVEDTSARLLQLLDDGRLDLAVCRPGISHHREAYESIKVREEQLAVVANIANPLATMNGLGLTELAHCPWIVYSANMPMRRYLEREFHELGLEFPTGLVETTSAFATLSLIHRNPAMVALMASDVAAFFQRFQMVSVLPLHLRSRSDPYHLVMRRDRTLSPAAQMLAEAFIRDPGAGETPGDQPGPAPFLGAGVAAFPA</sequence>
<keyword evidence="4" id="KW-0804">Transcription</keyword>
<evidence type="ECO:0000256" key="1">
    <source>
        <dbReference type="ARBA" id="ARBA00009437"/>
    </source>
</evidence>
<dbReference type="RefSeq" id="WP_132031697.1">
    <property type="nucleotide sequence ID" value="NZ_SMAI01000007.1"/>
</dbReference>
<evidence type="ECO:0000256" key="3">
    <source>
        <dbReference type="ARBA" id="ARBA00023125"/>
    </source>
</evidence>
<keyword evidence="7" id="KW-1185">Reference proteome</keyword>
<dbReference type="PROSITE" id="PS50931">
    <property type="entry name" value="HTH_LYSR"/>
    <property type="match status" value="1"/>
</dbReference>